<name>A0A4Q7MYM5_9BACT</name>
<dbReference type="Pfam" id="PF02661">
    <property type="entry name" value="Fic"/>
    <property type="match status" value="1"/>
</dbReference>
<keyword evidence="2" id="KW-0067">ATP-binding</keyword>
<gene>
    <name evidence="5" type="ORF">EV199_0184</name>
</gene>
<feature type="active site" evidence="1">
    <location>
        <position position="179"/>
    </location>
</feature>
<dbReference type="OrthoDB" id="9814400at2"/>
<evidence type="ECO:0000313" key="6">
    <source>
        <dbReference type="Proteomes" id="UP000293874"/>
    </source>
</evidence>
<sequence length="274" mass="31415">MVGVKSIIDEYQSLNLHDVIDYDKFNQFSIVHHSSSIEGSTLTENETRLLLEEGVTPKGKPLEHSLMVKDHYDALLFVLDAARKKTPVTVNFIQSINARVMRHTGGVYNTVFGEIDASKGIFRKGNVSAGGSYFVNFEKVERYTSGLVDKLDKDFSSVSTIEEQLLLSFIAHFDLVSIHPFYNGNGRTSRLLMNYIQCYFDLPLAIVYQEDKVDYYDALQQARKQEDISIFTAFMTEQYKKFLLNEMQQFRKDIGTEPSKKNKRIDGKGFSMFF</sequence>
<dbReference type="GO" id="GO:0005524">
    <property type="term" value="F:ATP binding"/>
    <property type="evidence" value="ECO:0007669"/>
    <property type="project" value="UniProtKB-KW"/>
</dbReference>
<dbReference type="InterPro" id="IPR040198">
    <property type="entry name" value="Fido_containing"/>
</dbReference>
<evidence type="ECO:0000256" key="2">
    <source>
        <dbReference type="PIRSR" id="PIRSR640198-2"/>
    </source>
</evidence>
<dbReference type="PROSITE" id="PS51459">
    <property type="entry name" value="FIDO"/>
    <property type="match status" value="1"/>
</dbReference>
<dbReference type="InterPro" id="IPR036597">
    <property type="entry name" value="Fido-like_dom_sf"/>
</dbReference>
<dbReference type="SUPFAM" id="SSF140931">
    <property type="entry name" value="Fic-like"/>
    <property type="match status" value="1"/>
</dbReference>
<dbReference type="InterPro" id="IPR003812">
    <property type="entry name" value="Fido"/>
</dbReference>
<evidence type="ECO:0000256" key="3">
    <source>
        <dbReference type="PIRSR" id="PIRSR640198-3"/>
    </source>
</evidence>
<keyword evidence="2" id="KW-0547">Nucleotide-binding</keyword>
<evidence type="ECO:0000256" key="1">
    <source>
        <dbReference type="PIRSR" id="PIRSR640198-1"/>
    </source>
</evidence>
<feature type="domain" description="Fido" evidence="4">
    <location>
        <begin position="88"/>
        <end position="237"/>
    </location>
</feature>
<organism evidence="5 6">
    <name type="scientific">Pseudobacter ginsenosidimutans</name>
    <dbReference type="NCBI Taxonomy" id="661488"/>
    <lineage>
        <taxon>Bacteria</taxon>
        <taxon>Pseudomonadati</taxon>
        <taxon>Bacteroidota</taxon>
        <taxon>Chitinophagia</taxon>
        <taxon>Chitinophagales</taxon>
        <taxon>Chitinophagaceae</taxon>
        <taxon>Pseudobacter</taxon>
    </lineage>
</organism>
<accession>A0A4Q7MYM5</accession>
<dbReference type="PANTHER" id="PTHR13504">
    <property type="entry name" value="FIDO DOMAIN-CONTAINING PROTEIN DDB_G0283145"/>
    <property type="match status" value="1"/>
</dbReference>
<dbReference type="PANTHER" id="PTHR13504:SF38">
    <property type="entry name" value="FIDO DOMAIN-CONTAINING PROTEIN"/>
    <property type="match status" value="1"/>
</dbReference>
<dbReference type="Proteomes" id="UP000293874">
    <property type="component" value="Unassembled WGS sequence"/>
</dbReference>
<reference evidence="5 6" key="1">
    <citation type="submission" date="2019-02" db="EMBL/GenBank/DDBJ databases">
        <title>Genomic Encyclopedia of Type Strains, Phase IV (KMG-IV): sequencing the most valuable type-strain genomes for metagenomic binning, comparative biology and taxonomic classification.</title>
        <authorList>
            <person name="Goeker M."/>
        </authorList>
    </citation>
    <scope>NUCLEOTIDE SEQUENCE [LARGE SCALE GENOMIC DNA]</scope>
    <source>
        <strain evidence="5 6">DSM 18116</strain>
    </source>
</reference>
<evidence type="ECO:0000313" key="5">
    <source>
        <dbReference type="EMBL" id="RZS74340.1"/>
    </source>
</evidence>
<comment type="caution">
    <text evidence="5">The sequence shown here is derived from an EMBL/GenBank/DDBJ whole genome shotgun (WGS) entry which is preliminary data.</text>
</comment>
<keyword evidence="6" id="KW-1185">Reference proteome</keyword>
<feature type="site" description="Important for autoinhibition of adenylyltransferase activity" evidence="3">
    <location>
        <position position="38"/>
    </location>
</feature>
<protein>
    <submittedName>
        <fullName evidence="5">Fic/DOC family protein</fullName>
    </submittedName>
</protein>
<dbReference type="Gene3D" id="1.10.3290.10">
    <property type="entry name" value="Fido-like domain"/>
    <property type="match status" value="1"/>
</dbReference>
<evidence type="ECO:0000259" key="4">
    <source>
        <dbReference type="PROSITE" id="PS51459"/>
    </source>
</evidence>
<proteinExistence type="predicted"/>
<feature type="binding site" evidence="2">
    <location>
        <begin position="215"/>
        <end position="216"/>
    </location>
    <ligand>
        <name>ATP</name>
        <dbReference type="ChEBI" id="CHEBI:30616"/>
    </ligand>
</feature>
<dbReference type="AlphaFoldDB" id="A0A4Q7MYM5"/>
<dbReference type="EMBL" id="SGXA01000001">
    <property type="protein sequence ID" value="RZS74340.1"/>
    <property type="molecule type" value="Genomic_DNA"/>
</dbReference>
<dbReference type="RefSeq" id="WP_130538813.1">
    <property type="nucleotide sequence ID" value="NZ_CP042431.1"/>
</dbReference>